<protein>
    <submittedName>
        <fullName evidence="2">Uncharacterized protein</fullName>
    </submittedName>
</protein>
<evidence type="ECO:0000313" key="3">
    <source>
        <dbReference type="Proteomes" id="UP000093199"/>
    </source>
</evidence>
<dbReference type="PROSITE" id="PS51257">
    <property type="entry name" value="PROKAR_LIPOPROTEIN"/>
    <property type="match status" value="1"/>
</dbReference>
<sequence>MKHTRLLTTAVAVLLLTGCNSSEETQTDEQPEEVEVAPVEPEVEMPEQENPDVTDTNEEGDASTEEEDELQQAVPPIAQQPDEEEDVTQTEPPHTAGEESDTEEAQPAPSVTKEEGQLLLYQGNANADGLIASQAVDYSYKENGSITKYIIDQLGYTTYYASHNVSADETTITINFNDSILSSPVIQGSAGGLMFQDSLLASLFQNIPTLQNVNLRVNGEKMELDHVNFSGTHTREAFNMNYAGL</sequence>
<accession>A0A1C0YIU0</accession>
<dbReference type="AlphaFoldDB" id="A0A1C0YIU0"/>
<keyword evidence="3" id="KW-1185">Reference proteome</keyword>
<evidence type="ECO:0000313" key="2">
    <source>
        <dbReference type="EMBL" id="OCS87088.1"/>
    </source>
</evidence>
<name>A0A1C0YIU0_9BACL</name>
<reference evidence="2 3" key="1">
    <citation type="submission" date="2016-07" db="EMBL/GenBank/DDBJ databases">
        <title>Caryophanon tenue genome sequencing.</title>
        <authorList>
            <person name="Verma A."/>
            <person name="Pal Y."/>
            <person name="Krishnamurthi S."/>
        </authorList>
    </citation>
    <scope>NUCLEOTIDE SEQUENCE [LARGE SCALE GENOMIC DNA]</scope>
    <source>
        <strain evidence="2 3">DSM 14152</strain>
    </source>
</reference>
<dbReference type="OrthoDB" id="2453194at2"/>
<feature type="region of interest" description="Disordered" evidence="1">
    <location>
        <begin position="20"/>
        <end position="113"/>
    </location>
</feature>
<gene>
    <name evidence="2" type="ORF">A6M13_11470</name>
</gene>
<dbReference type="EMBL" id="MASJ01000005">
    <property type="protein sequence ID" value="OCS87088.1"/>
    <property type="molecule type" value="Genomic_DNA"/>
</dbReference>
<organism evidence="2 3">
    <name type="scientific">Caryophanon tenue</name>
    <dbReference type="NCBI Taxonomy" id="33978"/>
    <lineage>
        <taxon>Bacteria</taxon>
        <taxon>Bacillati</taxon>
        <taxon>Bacillota</taxon>
        <taxon>Bacilli</taxon>
        <taxon>Bacillales</taxon>
        <taxon>Caryophanaceae</taxon>
        <taxon>Caryophanon</taxon>
    </lineage>
</organism>
<proteinExistence type="predicted"/>
<feature type="compositionally biased region" description="Acidic residues" evidence="1">
    <location>
        <begin position="25"/>
        <end position="70"/>
    </location>
</feature>
<comment type="caution">
    <text evidence="2">The sequence shown here is derived from an EMBL/GenBank/DDBJ whole genome shotgun (WGS) entry which is preliminary data.</text>
</comment>
<dbReference type="RefSeq" id="WP_066543876.1">
    <property type="nucleotide sequence ID" value="NZ_MASJ01000005.1"/>
</dbReference>
<evidence type="ECO:0000256" key="1">
    <source>
        <dbReference type="SAM" id="MobiDB-lite"/>
    </source>
</evidence>
<dbReference type="Proteomes" id="UP000093199">
    <property type="component" value="Unassembled WGS sequence"/>
</dbReference>